<feature type="domain" description="HEPN" evidence="1">
    <location>
        <begin position="12"/>
        <end position="121"/>
    </location>
</feature>
<organism evidence="3">
    <name type="scientific">Candidatus Kentrum sp. TUN</name>
    <dbReference type="NCBI Taxonomy" id="2126343"/>
    <lineage>
        <taxon>Bacteria</taxon>
        <taxon>Pseudomonadati</taxon>
        <taxon>Pseudomonadota</taxon>
        <taxon>Gammaproteobacteria</taxon>
        <taxon>Candidatus Kentrum</taxon>
    </lineage>
</organism>
<reference evidence="3" key="1">
    <citation type="submission" date="2019-02" db="EMBL/GenBank/DDBJ databases">
        <authorList>
            <person name="Gruber-Vodicka R. H."/>
            <person name="Seah K. B. B."/>
        </authorList>
    </citation>
    <scope>NUCLEOTIDE SEQUENCE</scope>
    <source>
        <strain evidence="3">BECK_BY2</strain>
        <strain evidence="2">BECK_BY3</strain>
    </source>
</reference>
<protein>
    <submittedName>
        <fullName evidence="3">HEPN domain-containing protein</fullName>
    </submittedName>
</protein>
<dbReference type="AlphaFoldDB" id="A0A451A2B9"/>
<dbReference type="InterPro" id="IPR007842">
    <property type="entry name" value="HEPN_dom"/>
</dbReference>
<dbReference type="Gene3D" id="1.20.120.330">
    <property type="entry name" value="Nucleotidyltransferases domain 2"/>
    <property type="match status" value="1"/>
</dbReference>
<dbReference type="Pfam" id="PF05168">
    <property type="entry name" value="HEPN"/>
    <property type="match status" value="1"/>
</dbReference>
<evidence type="ECO:0000259" key="1">
    <source>
        <dbReference type="SMART" id="SM00748"/>
    </source>
</evidence>
<dbReference type="EMBL" id="CAADFY010000059">
    <property type="protein sequence ID" value="VFK54858.1"/>
    <property type="molecule type" value="Genomic_DNA"/>
</dbReference>
<name>A0A451A2B9_9GAMM</name>
<dbReference type="SUPFAM" id="SSF81593">
    <property type="entry name" value="Nucleotidyltransferase substrate binding subunit/domain"/>
    <property type="match status" value="1"/>
</dbReference>
<dbReference type="SMART" id="SM00748">
    <property type="entry name" value="HEPN"/>
    <property type="match status" value="1"/>
</dbReference>
<gene>
    <name evidence="3" type="ORF">BECKTUN1418E_GA0071001_10573</name>
    <name evidence="2" type="ORF">BECKTUN1418F_GA0071002_10593</name>
</gene>
<dbReference type="EMBL" id="CAADFV010000057">
    <property type="protein sequence ID" value="VFK60157.1"/>
    <property type="molecule type" value="Genomic_DNA"/>
</dbReference>
<sequence length="128" mass="14598">MNTMPDETRQLYEAASRDKMSFDLLFETGRAPNETMGFLAQQTCEKCIKAILVLHGISIDRTHDLERLYEIAVTGGIKIPASVDALRQLNPYAVSFRYEASDVEWMSEEEIRTLIDSMYEWATAKIGK</sequence>
<evidence type="ECO:0000313" key="3">
    <source>
        <dbReference type="EMBL" id="VFK60157.1"/>
    </source>
</evidence>
<proteinExistence type="predicted"/>
<evidence type="ECO:0000313" key="2">
    <source>
        <dbReference type="EMBL" id="VFK54858.1"/>
    </source>
</evidence>
<accession>A0A451A2B9</accession>